<accession>A0A258CPJ5</accession>
<sequence length="104" mass="11542">MQEHLDLTGASGAIYRFRLVEDPAQLPVTAGILLYVRWRGSAPQVMCCSAVNSLVQAREDWDLAVRSHGVQGLYIRLNVARATRGAEHSDLVTRLRPPMLGQDE</sequence>
<proteinExistence type="predicted"/>
<name>A0A258CPJ5_CAUVI</name>
<reference evidence="1 2" key="1">
    <citation type="submission" date="2017-03" db="EMBL/GenBank/DDBJ databases">
        <title>Lifting the veil on microbial sulfur biogeochemistry in mining wastewaters.</title>
        <authorList>
            <person name="Kantor R.S."/>
            <person name="Colenbrander Nelson T."/>
            <person name="Marshall S."/>
            <person name="Bennett D."/>
            <person name="Apte S."/>
            <person name="Camacho D."/>
            <person name="Thomas B.C."/>
            <person name="Warren L.A."/>
            <person name="Banfield J.F."/>
        </authorList>
    </citation>
    <scope>NUCLEOTIDE SEQUENCE [LARGE SCALE GENOMIC DNA]</scope>
    <source>
        <strain evidence="1">32-67-7</strain>
    </source>
</reference>
<organism evidence="1 2">
    <name type="scientific">Caulobacter vibrioides</name>
    <name type="common">Caulobacter crescentus</name>
    <dbReference type="NCBI Taxonomy" id="155892"/>
    <lineage>
        <taxon>Bacteria</taxon>
        <taxon>Pseudomonadati</taxon>
        <taxon>Pseudomonadota</taxon>
        <taxon>Alphaproteobacteria</taxon>
        <taxon>Caulobacterales</taxon>
        <taxon>Caulobacteraceae</taxon>
        <taxon>Caulobacter</taxon>
    </lineage>
</organism>
<dbReference type="EMBL" id="NCDQ01000660">
    <property type="protein sequence ID" value="OYW97428.1"/>
    <property type="molecule type" value="Genomic_DNA"/>
</dbReference>
<gene>
    <name evidence="1" type="ORF">B7Z12_21665</name>
</gene>
<dbReference type="AlphaFoldDB" id="A0A258CPJ5"/>
<evidence type="ECO:0000313" key="2">
    <source>
        <dbReference type="Proteomes" id="UP000215616"/>
    </source>
</evidence>
<comment type="caution">
    <text evidence="1">The sequence shown here is derived from an EMBL/GenBank/DDBJ whole genome shotgun (WGS) entry which is preliminary data.</text>
</comment>
<protein>
    <submittedName>
        <fullName evidence="1">Uncharacterized protein</fullName>
    </submittedName>
</protein>
<dbReference type="Proteomes" id="UP000215616">
    <property type="component" value="Unassembled WGS sequence"/>
</dbReference>
<evidence type="ECO:0000313" key="1">
    <source>
        <dbReference type="EMBL" id="OYW97428.1"/>
    </source>
</evidence>